<feature type="transmembrane region" description="Helical" evidence="6">
    <location>
        <begin position="209"/>
        <end position="228"/>
    </location>
</feature>
<feature type="transmembrane region" description="Helical" evidence="6">
    <location>
        <begin position="35"/>
        <end position="52"/>
    </location>
</feature>
<protein>
    <recommendedName>
        <fullName evidence="7">EamA domain-containing protein</fullName>
    </recommendedName>
</protein>
<feature type="transmembrane region" description="Helical" evidence="6">
    <location>
        <begin position="240"/>
        <end position="259"/>
    </location>
</feature>
<dbReference type="AlphaFoldDB" id="A0A8J2ZFL2"/>
<sequence>MRGPALLVAGIALFGLLDANSKLLSGQYGLGQVVFLRYAVLVLAFLAARAAWRGAGGELGTRHPWLHLIRAAAMMVSAGAFFLAFRRLSLAEGYLVFFTAPFWVLALAALVLREPVPRIAWAWSAVAFAGVALAVAPRLLEEGASFSAAGYAFALCATFSYATTMTVNRRLRGESGAARVLLWPTLLGIALYGPLAALDWTTPGPRDAAMLAANGLFAGAAVVCTAAAFRHADAARLAPFNFVGLPVSLLLDLAIWEVWPRATTVLGGAVVVFACLMSERAMRRLRAGPRGR</sequence>
<dbReference type="GO" id="GO:0016020">
    <property type="term" value="C:membrane"/>
    <property type="evidence" value="ECO:0007669"/>
    <property type="project" value="UniProtKB-SubCell"/>
</dbReference>
<evidence type="ECO:0000256" key="3">
    <source>
        <dbReference type="ARBA" id="ARBA00022692"/>
    </source>
</evidence>
<dbReference type="InterPro" id="IPR037185">
    <property type="entry name" value="EmrE-like"/>
</dbReference>
<feature type="transmembrane region" description="Helical" evidence="6">
    <location>
        <begin position="148"/>
        <end position="168"/>
    </location>
</feature>
<evidence type="ECO:0000256" key="5">
    <source>
        <dbReference type="ARBA" id="ARBA00023136"/>
    </source>
</evidence>
<feature type="domain" description="EamA" evidence="7">
    <location>
        <begin position="3"/>
        <end position="135"/>
    </location>
</feature>
<feature type="transmembrane region" description="Helical" evidence="6">
    <location>
        <begin position="180"/>
        <end position="197"/>
    </location>
</feature>
<evidence type="ECO:0000259" key="7">
    <source>
        <dbReference type="Pfam" id="PF00892"/>
    </source>
</evidence>
<evidence type="ECO:0000256" key="2">
    <source>
        <dbReference type="ARBA" id="ARBA00009853"/>
    </source>
</evidence>
<reference evidence="8 9" key="1">
    <citation type="journal article" date="2014" name="Int. J. Syst. Evol. Microbiol.">
        <title>Complete genome sequence of Corynebacterium casei LMG S-19264T (=DSM 44701T), isolated from a smear-ripened cheese.</title>
        <authorList>
            <consortium name="US DOE Joint Genome Institute (JGI-PGF)"/>
            <person name="Walter F."/>
            <person name="Albersmeier A."/>
            <person name="Kalinowski J."/>
            <person name="Ruckert C."/>
        </authorList>
    </citation>
    <scope>NUCLEOTIDE SEQUENCE [LARGE SCALE GENOMIC DNA]</scope>
    <source>
        <strain evidence="8 9">CGMCC 1.16330</strain>
    </source>
</reference>
<evidence type="ECO:0000313" key="8">
    <source>
        <dbReference type="EMBL" id="GGG50183.1"/>
    </source>
</evidence>
<evidence type="ECO:0000256" key="6">
    <source>
        <dbReference type="SAM" id="Phobius"/>
    </source>
</evidence>
<dbReference type="PANTHER" id="PTHR22911:SF6">
    <property type="entry name" value="SOLUTE CARRIER FAMILY 35 MEMBER G1"/>
    <property type="match status" value="1"/>
</dbReference>
<evidence type="ECO:0000256" key="4">
    <source>
        <dbReference type="ARBA" id="ARBA00022989"/>
    </source>
</evidence>
<comment type="caution">
    <text evidence="8">The sequence shown here is derived from an EMBL/GenBank/DDBJ whole genome shotgun (WGS) entry which is preliminary data.</text>
</comment>
<dbReference type="PANTHER" id="PTHR22911">
    <property type="entry name" value="ACYL-MALONYL CONDENSING ENZYME-RELATED"/>
    <property type="match status" value="1"/>
</dbReference>
<feature type="transmembrane region" description="Helical" evidence="6">
    <location>
        <begin position="119"/>
        <end position="136"/>
    </location>
</feature>
<feature type="transmembrane region" description="Helical" evidence="6">
    <location>
        <begin position="91"/>
        <end position="112"/>
    </location>
</feature>
<proteinExistence type="inferred from homology"/>
<organism evidence="8 9">
    <name type="scientific">Caldovatus sediminis</name>
    <dbReference type="NCBI Taxonomy" id="2041189"/>
    <lineage>
        <taxon>Bacteria</taxon>
        <taxon>Pseudomonadati</taxon>
        <taxon>Pseudomonadota</taxon>
        <taxon>Alphaproteobacteria</taxon>
        <taxon>Acetobacterales</taxon>
        <taxon>Roseomonadaceae</taxon>
        <taxon>Caldovatus</taxon>
    </lineage>
</organism>
<dbReference type="SUPFAM" id="SSF103481">
    <property type="entry name" value="Multidrug resistance efflux transporter EmrE"/>
    <property type="match status" value="2"/>
</dbReference>
<gene>
    <name evidence="8" type="ORF">GCM10010964_41830</name>
</gene>
<accession>A0A8J2ZFL2</accession>
<dbReference type="RefSeq" id="WP_229678185.1">
    <property type="nucleotide sequence ID" value="NZ_BMKS01000021.1"/>
</dbReference>
<dbReference type="Pfam" id="PF00892">
    <property type="entry name" value="EamA"/>
    <property type="match status" value="2"/>
</dbReference>
<name>A0A8J2ZFL2_9PROT</name>
<comment type="subcellular location">
    <subcellularLocation>
        <location evidence="1">Membrane</location>
        <topology evidence="1">Multi-pass membrane protein</topology>
    </subcellularLocation>
</comment>
<comment type="similarity">
    <text evidence="2">Belongs to the drug/metabolite transporter (DMT) superfamily. 10 TMS drug/metabolite exporter (DME) (TC 2.A.7.3) family.</text>
</comment>
<evidence type="ECO:0000313" key="9">
    <source>
        <dbReference type="Proteomes" id="UP000597507"/>
    </source>
</evidence>
<keyword evidence="9" id="KW-1185">Reference proteome</keyword>
<dbReference type="EMBL" id="BMKS01000021">
    <property type="protein sequence ID" value="GGG50183.1"/>
    <property type="molecule type" value="Genomic_DNA"/>
</dbReference>
<keyword evidence="4 6" id="KW-1133">Transmembrane helix</keyword>
<dbReference type="InterPro" id="IPR000620">
    <property type="entry name" value="EamA_dom"/>
</dbReference>
<feature type="domain" description="EamA" evidence="7">
    <location>
        <begin position="150"/>
        <end position="277"/>
    </location>
</feature>
<feature type="transmembrane region" description="Helical" evidence="6">
    <location>
        <begin position="265"/>
        <end position="282"/>
    </location>
</feature>
<dbReference type="Proteomes" id="UP000597507">
    <property type="component" value="Unassembled WGS sequence"/>
</dbReference>
<feature type="transmembrane region" description="Helical" evidence="6">
    <location>
        <begin position="64"/>
        <end position="85"/>
    </location>
</feature>
<keyword evidence="5 6" id="KW-0472">Membrane</keyword>
<keyword evidence="3 6" id="KW-0812">Transmembrane</keyword>
<evidence type="ECO:0000256" key="1">
    <source>
        <dbReference type="ARBA" id="ARBA00004141"/>
    </source>
</evidence>